<evidence type="ECO:0000256" key="10">
    <source>
        <dbReference type="SAM" id="Phobius"/>
    </source>
</evidence>
<dbReference type="OrthoDB" id="26740at2759"/>
<dbReference type="EMBL" id="JABFAF010000010">
    <property type="protein sequence ID" value="MBA0867555.1"/>
    <property type="molecule type" value="Genomic_DNA"/>
</dbReference>
<dbReference type="GO" id="GO:0005789">
    <property type="term" value="C:endoplasmic reticulum membrane"/>
    <property type="evidence" value="ECO:0007669"/>
    <property type="project" value="UniProtKB-SubCell"/>
</dbReference>
<keyword evidence="2" id="KW-0813">Transport</keyword>
<dbReference type="SUPFAM" id="SSF50729">
    <property type="entry name" value="PH domain-like"/>
    <property type="match status" value="1"/>
</dbReference>
<evidence type="ECO:0000313" key="12">
    <source>
        <dbReference type="EMBL" id="MBA0867555.1"/>
    </source>
</evidence>
<dbReference type="InterPro" id="IPR031468">
    <property type="entry name" value="SMP_LBD"/>
</dbReference>
<dbReference type="GO" id="GO:0008289">
    <property type="term" value="F:lipid binding"/>
    <property type="evidence" value="ECO:0007669"/>
    <property type="project" value="UniProtKB-KW"/>
</dbReference>
<evidence type="ECO:0000256" key="6">
    <source>
        <dbReference type="ARBA" id="ARBA00023055"/>
    </source>
</evidence>
<comment type="subcellular location">
    <subcellularLocation>
        <location evidence="1">Endoplasmic reticulum membrane</location>
    </subcellularLocation>
</comment>
<feature type="compositionally biased region" description="Polar residues" evidence="9">
    <location>
        <begin position="273"/>
        <end position="288"/>
    </location>
</feature>
<name>A0A7J9M8X4_GOSSC</name>
<proteinExistence type="predicted"/>
<organism evidence="12 13">
    <name type="scientific">Gossypium schwendimanii</name>
    <name type="common">Cotton</name>
    <dbReference type="NCBI Taxonomy" id="34291"/>
    <lineage>
        <taxon>Eukaryota</taxon>
        <taxon>Viridiplantae</taxon>
        <taxon>Streptophyta</taxon>
        <taxon>Embryophyta</taxon>
        <taxon>Tracheophyta</taxon>
        <taxon>Spermatophyta</taxon>
        <taxon>Magnoliopsida</taxon>
        <taxon>eudicotyledons</taxon>
        <taxon>Gunneridae</taxon>
        <taxon>Pentapetalae</taxon>
        <taxon>rosids</taxon>
        <taxon>malvids</taxon>
        <taxon>Malvales</taxon>
        <taxon>Malvaceae</taxon>
        <taxon>Malvoideae</taxon>
        <taxon>Gossypium</taxon>
    </lineage>
</organism>
<evidence type="ECO:0000313" key="13">
    <source>
        <dbReference type="Proteomes" id="UP000593576"/>
    </source>
</evidence>
<gene>
    <name evidence="12" type="ORF">Goshw_001159</name>
</gene>
<evidence type="ECO:0000256" key="9">
    <source>
        <dbReference type="SAM" id="MobiDB-lite"/>
    </source>
</evidence>
<dbReference type="CDD" id="cd21675">
    <property type="entry name" value="SMP_TEX2"/>
    <property type="match status" value="1"/>
</dbReference>
<dbReference type="GO" id="GO:0006869">
    <property type="term" value="P:lipid transport"/>
    <property type="evidence" value="ECO:0007669"/>
    <property type="project" value="UniProtKB-KW"/>
</dbReference>
<feature type="domain" description="SMP-LTD" evidence="11">
    <location>
        <begin position="322"/>
        <end position="656"/>
    </location>
</feature>
<keyword evidence="4" id="KW-0256">Endoplasmic reticulum</keyword>
<feature type="transmembrane region" description="Helical" evidence="10">
    <location>
        <begin position="6"/>
        <end position="31"/>
    </location>
</feature>
<evidence type="ECO:0000259" key="11">
    <source>
        <dbReference type="PROSITE" id="PS51847"/>
    </source>
</evidence>
<dbReference type="AlphaFoldDB" id="A0A7J9M8X4"/>
<evidence type="ECO:0000256" key="3">
    <source>
        <dbReference type="ARBA" id="ARBA00022692"/>
    </source>
</evidence>
<evidence type="ECO:0000256" key="2">
    <source>
        <dbReference type="ARBA" id="ARBA00022448"/>
    </source>
</evidence>
<evidence type="ECO:0000256" key="7">
    <source>
        <dbReference type="ARBA" id="ARBA00023121"/>
    </source>
</evidence>
<evidence type="ECO:0000256" key="8">
    <source>
        <dbReference type="ARBA" id="ARBA00023136"/>
    </source>
</evidence>
<feature type="region of interest" description="Disordered" evidence="9">
    <location>
        <begin position="244"/>
        <end position="299"/>
    </location>
</feature>
<accession>A0A7J9M8X4</accession>
<keyword evidence="7" id="KW-0446">Lipid-binding</keyword>
<keyword evidence="5 10" id="KW-1133">Transmembrane helix</keyword>
<feature type="compositionally biased region" description="Basic and acidic residues" evidence="9">
    <location>
        <begin position="260"/>
        <end position="272"/>
    </location>
</feature>
<feature type="compositionally biased region" description="Basic and acidic residues" evidence="9">
    <location>
        <begin position="698"/>
        <end position="715"/>
    </location>
</feature>
<reference evidence="12 13" key="1">
    <citation type="journal article" date="2019" name="Genome Biol. Evol.">
        <title>Insights into the evolution of the New World diploid cottons (Gossypium, subgenus Houzingenia) based on genome sequencing.</title>
        <authorList>
            <person name="Grover C.E."/>
            <person name="Arick M.A. 2nd"/>
            <person name="Thrash A."/>
            <person name="Conover J.L."/>
            <person name="Sanders W.S."/>
            <person name="Peterson D.G."/>
            <person name="Frelichowski J.E."/>
            <person name="Scheffler J.A."/>
            <person name="Scheffler B.E."/>
            <person name="Wendel J.F."/>
        </authorList>
    </citation>
    <scope>NUCLEOTIDE SEQUENCE [LARGE SCALE GENOMIC DNA]</scope>
    <source>
        <strain evidence="12">1</strain>
        <tissue evidence="12">Leaf</tissue>
    </source>
</reference>
<keyword evidence="6" id="KW-0445">Lipid transport</keyword>
<dbReference type="InterPro" id="IPR057080">
    <property type="entry name" value="PH_SMPa"/>
</dbReference>
<evidence type="ECO:0000256" key="5">
    <source>
        <dbReference type="ARBA" id="ARBA00022989"/>
    </source>
</evidence>
<keyword evidence="3 10" id="KW-0812">Transmembrane</keyword>
<evidence type="ECO:0000256" key="1">
    <source>
        <dbReference type="ARBA" id="ARBA00004586"/>
    </source>
</evidence>
<feature type="region of interest" description="Disordered" evidence="9">
    <location>
        <begin position="681"/>
        <end position="715"/>
    </location>
</feature>
<dbReference type="Pfam" id="PF23065">
    <property type="entry name" value="PH_SMPa"/>
    <property type="match status" value="1"/>
</dbReference>
<dbReference type="PANTHER" id="PTHR13466:SF0">
    <property type="entry name" value="SMP-LTD DOMAIN-CONTAINING PROTEIN"/>
    <property type="match status" value="1"/>
</dbReference>
<evidence type="ECO:0000256" key="4">
    <source>
        <dbReference type="ARBA" id="ARBA00022824"/>
    </source>
</evidence>
<keyword evidence="8 10" id="KW-0472">Membrane</keyword>
<comment type="caution">
    <text evidence="12">The sequence shown here is derived from an EMBL/GenBank/DDBJ whole genome shotgun (WGS) entry which is preliminary data.</text>
</comment>
<dbReference type="PANTHER" id="PTHR13466">
    <property type="entry name" value="TEX2 PROTEIN-RELATED"/>
    <property type="match status" value="1"/>
</dbReference>
<sequence>MLSWFLIGFVAGICAILSFEVLVVLFVLNLLNRKIKQRIKKETHAADAAVRNPQDSFDSICNLQGIVWVLEPGKIPTKEQKRKRETVEVSPARRHAKIQDGYLTLANSDSSCTIIPLKGCIIQAVSATSLPTRKWAKRYPIKVESKTKVIYNASKIIYLYLDTAWEKESWCKGLRFASCEDNEKLNWFTKLNVDFQAYMALLNAGYSSFMKPSLGFSAEPIEKGSKSDGISKVKLFWRRLSRKSSKSGSEKKGNSGNQSTREERKSCEKQHQFQDSVSGKMSNSSTEENIPFTLPQGFPRSASQSCASVISDADSELDRLNYDEGILCWNLLISRIFFDIKGSADLKSSLQQRIQRTLSNMRTPNYIGEVICTNIDTGNLPPYIHAMRLLGIDMNEVSAFEVDMEYSGGALLGVETRLEVRDQDFQKGIVDTTSESNSVEDMSSELLEGFEHFGKHLNLPKEDMVDPKIDGVKGSKATLMSRWKSAVNNVAKQVSQVCVSLCTYRCFSLNKCIKMAFNGYEIGMEGDAAAAKEYGVEGDAVNVGEEGLAGLSMLKGNQNNPSLHITNRYFILEVPLTLSVRVVSLRGTLRLYIKPPPSDQLWFGFTSMPDIEFVLESSIGDHKITNGHIDLFLINRFKAAIRETMVLPNCESAYIPWMMAEKDDWIPRNVAPYIWLNHDSSSSSDIKTPREAPGSHVTESRANENSGRERDSHYDLESKDLLQVGSMESSGRLSSSSCPTLSPCGSWKSLQDLGVPYSPSDELYESGQQNRAETSYPAFYSRSLKELERPTEDIDDNDWGPKMGRRAKLRDFRKKIGEKLGEKKRHMVEKMKHKGS</sequence>
<dbReference type="PROSITE" id="PS51847">
    <property type="entry name" value="SMP"/>
    <property type="match status" value="1"/>
</dbReference>
<protein>
    <recommendedName>
        <fullName evidence="11">SMP-LTD domain-containing protein</fullName>
    </recommendedName>
</protein>
<keyword evidence="13" id="KW-1185">Reference proteome</keyword>
<dbReference type="Proteomes" id="UP000593576">
    <property type="component" value="Unassembled WGS sequence"/>
</dbReference>